<evidence type="ECO:0000313" key="4">
    <source>
        <dbReference type="EMBL" id="GAA4214419.1"/>
    </source>
</evidence>
<evidence type="ECO:0000313" key="5">
    <source>
        <dbReference type="Proteomes" id="UP001501772"/>
    </source>
</evidence>
<keyword evidence="1" id="KW-0443">Lipid metabolism</keyword>
<dbReference type="RefSeq" id="WP_344853985.1">
    <property type="nucleotide sequence ID" value="NZ_BAABBY010000020.1"/>
</dbReference>
<sequence>MKTLVISGGGSKGAFAGGVAEYLIKYRETNYDLFVGSSTGSLLIPFLAIGDVARIKKTLHHHFTIRYFYGLPVHC</sequence>
<evidence type="ECO:0000256" key="2">
    <source>
        <dbReference type="PROSITE-ProRule" id="PRU01161"/>
    </source>
</evidence>
<comment type="caution">
    <text evidence="2">Lacks conserved residue(s) required for the propagation of feature annotation.</text>
</comment>
<name>A0ABP8BQV0_9SPHI</name>
<proteinExistence type="predicted"/>
<dbReference type="Proteomes" id="UP001501772">
    <property type="component" value="Unassembled WGS sequence"/>
</dbReference>
<dbReference type="Gene3D" id="3.40.1090.10">
    <property type="entry name" value="Cytosolic phospholipase A2 catalytic domain"/>
    <property type="match status" value="1"/>
</dbReference>
<feature type="short sequence motif" description="GXSXG" evidence="2">
    <location>
        <begin position="36"/>
        <end position="40"/>
    </location>
</feature>
<dbReference type="SUPFAM" id="SSF52151">
    <property type="entry name" value="FabD/lysophospholipase-like"/>
    <property type="match status" value="1"/>
</dbReference>
<protein>
    <recommendedName>
        <fullName evidence="3">PNPLA domain-containing protein</fullName>
    </recommendedName>
</protein>
<feature type="short sequence motif" description="GXGXXG" evidence="2">
    <location>
        <begin position="8"/>
        <end position="13"/>
    </location>
</feature>
<gene>
    <name evidence="4" type="ORF">GCM10022289_47930</name>
</gene>
<feature type="domain" description="PNPLA" evidence="3">
    <location>
        <begin position="4"/>
        <end position="75"/>
    </location>
</feature>
<comment type="caution">
    <text evidence="4">The sequence shown here is derived from an EMBL/GenBank/DDBJ whole genome shotgun (WGS) entry which is preliminary data.</text>
</comment>
<keyword evidence="5" id="KW-1185">Reference proteome</keyword>
<accession>A0ABP8BQV0</accession>
<evidence type="ECO:0000259" key="3">
    <source>
        <dbReference type="PROSITE" id="PS51635"/>
    </source>
</evidence>
<evidence type="ECO:0000256" key="1">
    <source>
        <dbReference type="ARBA" id="ARBA00023098"/>
    </source>
</evidence>
<dbReference type="Pfam" id="PF01734">
    <property type="entry name" value="Patatin"/>
    <property type="match status" value="1"/>
</dbReference>
<organism evidence="4 5">
    <name type="scientific">Pedobacter jeongneungensis</name>
    <dbReference type="NCBI Taxonomy" id="947309"/>
    <lineage>
        <taxon>Bacteria</taxon>
        <taxon>Pseudomonadati</taxon>
        <taxon>Bacteroidota</taxon>
        <taxon>Sphingobacteriia</taxon>
        <taxon>Sphingobacteriales</taxon>
        <taxon>Sphingobacteriaceae</taxon>
        <taxon>Pedobacter</taxon>
    </lineage>
</organism>
<dbReference type="EMBL" id="BAABBY010000020">
    <property type="protein sequence ID" value="GAA4214419.1"/>
    <property type="molecule type" value="Genomic_DNA"/>
</dbReference>
<dbReference type="InterPro" id="IPR002641">
    <property type="entry name" value="PNPLA_dom"/>
</dbReference>
<dbReference type="InterPro" id="IPR016035">
    <property type="entry name" value="Acyl_Trfase/lysoPLipase"/>
</dbReference>
<reference evidence="5" key="1">
    <citation type="journal article" date="2019" name="Int. J. Syst. Evol. Microbiol.">
        <title>The Global Catalogue of Microorganisms (GCM) 10K type strain sequencing project: providing services to taxonomists for standard genome sequencing and annotation.</title>
        <authorList>
            <consortium name="The Broad Institute Genomics Platform"/>
            <consortium name="The Broad Institute Genome Sequencing Center for Infectious Disease"/>
            <person name="Wu L."/>
            <person name="Ma J."/>
        </authorList>
    </citation>
    <scope>NUCLEOTIDE SEQUENCE [LARGE SCALE GENOMIC DNA]</scope>
    <source>
        <strain evidence="5">JCM 17626</strain>
    </source>
</reference>
<dbReference type="PROSITE" id="PS51635">
    <property type="entry name" value="PNPLA"/>
    <property type="match status" value="1"/>
</dbReference>